<proteinExistence type="predicted"/>
<reference evidence="1" key="1">
    <citation type="journal article" date="2015" name="Proc. Natl. Acad. Sci. U.S.A.">
        <title>Networks of energetic and metabolic interactions define dynamics in microbial communities.</title>
        <authorList>
            <person name="Embree M."/>
            <person name="Liu J.K."/>
            <person name="Al-Bassam M.M."/>
            <person name="Zengler K."/>
        </authorList>
    </citation>
    <scope>NUCLEOTIDE SEQUENCE</scope>
</reference>
<accession>A0A0W8F4G5</accession>
<dbReference type="AlphaFoldDB" id="A0A0W8F4G5"/>
<sequence length="43" mass="4967">MQCLQVIPREWVLQGIFGLSPGVALLICRDIFPERFLEHPTSR</sequence>
<organism evidence="1">
    <name type="scientific">hydrocarbon metagenome</name>
    <dbReference type="NCBI Taxonomy" id="938273"/>
    <lineage>
        <taxon>unclassified sequences</taxon>
        <taxon>metagenomes</taxon>
        <taxon>ecological metagenomes</taxon>
    </lineage>
</organism>
<name>A0A0W8F4G5_9ZZZZ</name>
<evidence type="ECO:0000313" key="1">
    <source>
        <dbReference type="EMBL" id="KUG15749.1"/>
    </source>
</evidence>
<comment type="caution">
    <text evidence="1">The sequence shown here is derived from an EMBL/GenBank/DDBJ whole genome shotgun (WGS) entry which is preliminary data.</text>
</comment>
<protein>
    <submittedName>
        <fullName evidence="1">Uncharacterized protein</fullName>
    </submittedName>
</protein>
<gene>
    <name evidence="1" type="ORF">ASZ90_014585</name>
</gene>
<dbReference type="EMBL" id="LNQE01001535">
    <property type="protein sequence ID" value="KUG15749.1"/>
    <property type="molecule type" value="Genomic_DNA"/>
</dbReference>